<dbReference type="GO" id="GO:0016787">
    <property type="term" value="F:hydrolase activity"/>
    <property type="evidence" value="ECO:0007669"/>
    <property type="project" value="InterPro"/>
</dbReference>
<feature type="non-terminal residue" evidence="1">
    <location>
        <position position="228"/>
    </location>
</feature>
<gene>
    <name evidence="1" type="ORF">METZ01_LOCUS515987</name>
</gene>
<dbReference type="InterPro" id="IPR004963">
    <property type="entry name" value="PAE/NOTUM"/>
</dbReference>
<organism evidence="1">
    <name type="scientific">marine metagenome</name>
    <dbReference type="NCBI Taxonomy" id="408172"/>
    <lineage>
        <taxon>unclassified sequences</taxon>
        <taxon>metagenomes</taxon>
        <taxon>ecological metagenomes</taxon>
    </lineage>
</organism>
<sequence length="228" mass="24622">NQPPSHIKRNLDSKLTYNPSMKKLFLLLLLSLGLTSISYAGIEGWPDSSVCMWLKSNSGASVPLKEAKKRGISCKDGVATKISPTTVSTKSISVTTSSTSSSASSTPKISNKKVATLIKTTDPNALCSNGEQATYTVKRGSTNKWAVIMPGGGIAGNADTYRNRHDGLKGNDVLHNFDAEGHIEKDLSDRGYNMVWIPYCSNLAYQGNHDVMIDGKKVPFRGRAIVKD</sequence>
<dbReference type="Pfam" id="PF03283">
    <property type="entry name" value="PAE"/>
    <property type="match status" value="1"/>
</dbReference>
<protein>
    <submittedName>
        <fullName evidence="1">Uncharacterized protein</fullName>
    </submittedName>
</protein>
<proteinExistence type="predicted"/>
<feature type="non-terminal residue" evidence="1">
    <location>
        <position position="1"/>
    </location>
</feature>
<evidence type="ECO:0000313" key="1">
    <source>
        <dbReference type="EMBL" id="SVE63133.1"/>
    </source>
</evidence>
<name>A0A383F363_9ZZZZ</name>
<accession>A0A383F363</accession>
<reference evidence="1" key="1">
    <citation type="submission" date="2018-05" db="EMBL/GenBank/DDBJ databases">
        <authorList>
            <person name="Lanie J.A."/>
            <person name="Ng W.-L."/>
            <person name="Kazmierczak K.M."/>
            <person name="Andrzejewski T.M."/>
            <person name="Davidsen T.M."/>
            <person name="Wayne K.J."/>
            <person name="Tettelin H."/>
            <person name="Glass J.I."/>
            <person name="Rusch D."/>
            <person name="Podicherti R."/>
            <person name="Tsui H.-C.T."/>
            <person name="Winkler M.E."/>
        </authorList>
    </citation>
    <scope>NUCLEOTIDE SEQUENCE</scope>
</reference>
<dbReference type="AlphaFoldDB" id="A0A383F363"/>
<dbReference type="EMBL" id="UINC01230840">
    <property type="protein sequence ID" value="SVE63133.1"/>
    <property type="molecule type" value="Genomic_DNA"/>
</dbReference>